<reference evidence="4" key="1">
    <citation type="submission" date="2016-10" db="EMBL/GenBank/DDBJ databases">
        <authorList>
            <person name="Varghese N."/>
            <person name="Submissions S."/>
        </authorList>
    </citation>
    <scope>NUCLEOTIDE SEQUENCE [LARGE SCALE GENOMIC DNA]</scope>
    <source>
        <strain evidence="4">IBRC-M 10761</strain>
    </source>
</reference>
<keyword evidence="4" id="KW-1185">Reference proteome</keyword>
<comment type="similarity">
    <text evidence="1 2">Belongs to the arylamine N-acetyltransferase family.</text>
</comment>
<dbReference type="PRINTS" id="PR01543">
    <property type="entry name" value="ANATRNSFRASE"/>
</dbReference>
<dbReference type="Gene3D" id="3.30.2140.10">
    <property type="entry name" value="Arylamine N-acetyltransferase"/>
    <property type="match status" value="1"/>
</dbReference>
<dbReference type="Proteomes" id="UP000199403">
    <property type="component" value="Unassembled WGS sequence"/>
</dbReference>
<dbReference type="RefSeq" id="WP_092177213.1">
    <property type="nucleotide sequence ID" value="NZ_FNZH01000006.1"/>
</dbReference>
<proteinExistence type="inferred from homology"/>
<organism evidence="3 4">
    <name type="scientific">Cyclobacterium xiamenense</name>
    <dbReference type="NCBI Taxonomy" id="1297121"/>
    <lineage>
        <taxon>Bacteria</taxon>
        <taxon>Pseudomonadati</taxon>
        <taxon>Bacteroidota</taxon>
        <taxon>Cytophagia</taxon>
        <taxon>Cytophagales</taxon>
        <taxon>Cyclobacteriaceae</taxon>
        <taxon>Cyclobacterium</taxon>
    </lineage>
</organism>
<evidence type="ECO:0000313" key="3">
    <source>
        <dbReference type="EMBL" id="SEJ62096.1"/>
    </source>
</evidence>
<dbReference type="GO" id="GO:0016407">
    <property type="term" value="F:acetyltransferase activity"/>
    <property type="evidence" value="ECO:0007669"/>
    <property type="project" value="InterPro"/>
</dbReference>
<dbReference type="Pfam" id="PF00797">
    <property type="entry name" value="Acetyltransf_2"/>
    <property type="match status" value="1"/>
</dbReference>
<dbReference type="EMBL" id="FNZH01000006">
    <property type="protein sequence ID" value="SEJ62096.1"/>
    <property type="molecule type" value="Genomic_DNA"/>
</dbReference>
<dbReference type="InterPro" id="IPR038765">
    <property type="entry name" value="Papain-like_cys_pep_sf"/>
</dbReference>
<protein>
    <submittedName>
        <fullName evidence="3">N-hydroxyarylamine O-acetyltransferase</fullName>
    </submittedName>
</protein>
<dbReference type="SUPFAM" id="SSF54001">
    <property type="entry name" value="Cysteine proteinases"/>
    <property type="match status" value="1"/>
</dbReference>
<evidence type="ECO:0000256" key="1">
    <source>
        <dbReference type="ARBA" id="ARBA00006547"/>
    </source>
</evidence>
<accession>A0A1H7AAY5</accession>
<evidence type="ECO:0000256" key="2">
    <source>
        <dbReference type="RuleBase" id="RU003452"/>
    </source>
</evidence>
<dbReference type="PANTHER" id="PTHR11786:SF0">
    <property type="entry name" value="ARYLAMINE N-ACETYLTRANSFERASE 4-RELATED"/>
    <property type="match status" value="1"/>
</dbReference>
<sequence>MSDAIKSLELFEGGLEEKSLQAYFNRVGYGGEREPTLEVLQQLHYLHPQAIPFENIHSFLGLPVALGLPELVQKLVLEGRGGYCFEQNLLFGQVLRTMGFLVKGLSARVFWEVPEGEIKPRDHMLLLVQVGGRKYIADVGFGGASFTAPLSLDDPDPQDTPIEQYRISKEADFYYVEIWVKEEWRLMYRFGLEPQLLPDYEVVSWYLCTHPSSLFVKDLMVARCMPWGRYALYNDRFTIHRKNEASQKRTITNYQELKELLEEIFLIQLPQHEKLPERLKKLISEE</sequence>
<dbReference type="STRING" id="1416801.SAMN05192553_106124"/>
<evidence type="ECO:0000313" key="4">
    <source>
        <dbReference type="Proteomes" id="UP000199403"/>
    </source>
</evidence>
<keyword evidence="3" id="KW-0808">Transferase</keyword>
<dbReference type="OrthoDB" id="7181050at2"/>
<dbReference type="AlphaFoldDB" id="A0A1H7AAY5"/>
<gene>
    <name evidence="3" type="ORF">SAMN05192553_106124</name>
</gene>
<dbReference type="PANTHER" id="PTHR11786">
    <property type="entry name" value="N-HYDROXYARYLAMINE O-ACETYLTRANSFERASE"/>
    <property type="match status" value="1"/>
</dbReference>
<name>A0A1H7AAY5_9BACT</name>
<dbReference type="Gene3D" id="2.40.128.150">
    <property type="entry name" value="Cysteine proteinases"/>
    <property type="match status" value="1"/>
</dbReference>
<dbReference type="InterPro" id="IPR001447">
    <property type="entry name" value="Arylamine_N-AcTrfase"/>
</dbReference>